<feature type="region of interest" description="Disordered" evidence="1">
    <location>
        <begin position="23"/>
        <end position="47"/>
    </location>
</feature>
<comment type="caution">
    <text evidence="2">The sequence shown here is derived from an EMBL/GenBank/DDBJ whole genome shotgun (WGS) entry which is preliminary data.</text>
</comment>
<gene>
    <name evidence="2" type="ORF">ERS007739_03664</name>
</gene>
<evidence type="ECO:0000313" key="2">
    <source>
        <dbReference type="EMBL" id="COZ35919.1"/>
    </source>
</evidence>
<evidence type="ECO:0000256" key="1">
    <source>
        <dbReference type="SAM" id="MobiDB-lite"/>
    </source>
</evidence>
<proteinExistence type="predicted"/>
<reference evidence="3" key="1">
    <citation type="submission" date="2015-03" db="EMBL/GenBank/DDBJ databases">
        <authorList>
            <consortium name="Pathogen Informatics"/>
        </authorList>
    </citation>
    <scope>NUCLEOTIDE SEQUENCE [LARGE SCALE GENOMIC DNA]</scope>
    <source>
        <strain evidence="3">N09902308</strain>
    </source>
</reference>
<dbReference type="Proteomes" id="UP000039021">
    <property type="component" value="Unassembled WGS sequence"/>
</dbReference>
<sequence>MHDGVRIDVHQVATLGAVSATRSSSSDGQVLGVASRRGNRHWDPDEGGIRRVVQVPGQNGANVSAPQHSPKRSLVAQLHRDGHIQNTRNRRMMQRQNGAVRRWRGQLFSKPTQLGRADFAVMMSGYRGIQHDDAQTVDHAHPV</sequence>
<dbReference type="EMBL" id="CSBK01001972">
    <property type="protein sequence ID" value="COZ35919.1"/>
    <property type="molecule type" value="Genomic_DNA"/>
</dbReference>
<protein>
    <submittedName>
        <fullName evidence="2">Uncharacterized protein</fullName>
    </submittedName>
</protein>
<accession>A0A916LE97</accession>
<evidence type="ECO:0000313" key="3">
    <source>
        <dbReference type="Proteomes" id="UP000039021"/>
    </source>
</evidence>
<dbReference type="AlphaFoldDB" id="A0A916LE97"/>
<name>A0A916LE97_MYCTX</name>
<organism evidence="2 3">
    <name type="scientific">Mycobacterium tuberculosis</name>
    <dbReference type="NCBI Taxonomy" id="1773"/>
    <lineage>
        <taxon>Bacteria</taxon>
        <taxon>Bacillati</taxon>
        <taxon>Actinomycetota</taxon>
        <taxon>Actinomycetes</taxon>
        <taxon>Mycobacteriales</taxon>
        <taxon>Mycobacteriaceae</taxon>
        <taxon>Mycobacterium</taxon>
        <taxon>Mycobacterium tuberculosis complex</taxon>
    </lineage>
</organism>